<proteinExistence type="predicted"/>
<evidence type="ECO:0000313" key="1">
    <source>
        <dbReference type="EMBL" id="KAJ2980972.1"/>
    </source>
</evidence>
<sequence>MGTHRLVLPRVSSYKFNDFGTREAASHDHTNEQRHGEHIVVAAACLQEEFRKNGLHNDHIVILQTARHIAKRGQLERLDAAAVCHPIVAKYVDPKTKRRDLELEDYGFCRSGGSPIVVSNAWLDLDGHQHQRQGKGHRAHPSTRHVPSHDLPGRELNKEKQEFLCSSVGGSKEYAKDSVDPDEQKGHRHMAKFMARKSVKSLKRLIFV</sequence>
<protein>
    <submittedName>
        <fullName evidence="1">Uncharacterized protein</fullName>
    </submittedName>
</protein>
<comment type="caution">
    <text evidence="1">The sequence shown here is derived from an EMBL/GenBank/DDBJ whole genome shotgun (WGS) entry which is preliminary data.</text>
</comment>
<keyword evidence="2" id="KW-1185">Reference proteome</keyword>
<evidence type="ECO:0000313" key="2">
    <source>
        <dbReference type="Proteomes" id="UP001143856"/>
    </source>
</evidence>
<accession>A0ACC1NPX9</accession>
<reference evidence="1" key="1">
    <citation type="submission" date="2022-10" db="EMBL/GenBank/DDBJ databases">
        <title>Genome Sequence of Xylaria curta.</title>
        <authorList>
            <person name="Buettner E."/>
        </authorList>
    </citation>
    <scope>NUCLEOTIDE SEQUENCE</scope>
    <source>
        <strain evidence="1">Babe10</strain>
    </source>
</reference>
<dbReference type="Proteomes" id="UP001143856">
    <property type="component" value="Unassembled WGS sequence"/>
</dbReference>
<name>A0ACC1NPX9_9PEZI</name>
<dbReference type="EMBL" id="JAPDGR010001620">
    <property type="protein sequence ID" value="KAJ2980972.1"/>
    <property type="molecule type" value="Genomic_DNA"/>
</dbReference>
<gene>
    <name evidence="1" type="ORF">NUW58_g6804</name>
</gene>
<organism evidence="1 2">
    <name type="scientific">Xylaria curta</name>
    <dbReference type="NCBI Taxonomy" id="42375"/>
    <lineage>
        <taxon>Eukaryota</taxon>
        <taxon>Fungi</taxon>
        <taxon>Dikarya</taxon>
        <taxon>Ascomycota</taxon>
        <taxon>Pezizomycotina</taxon>
        <taxon>Sordariomycetes</taxon>
        <taxon>Xylariomycetidae</taxon>
        <taxon>Xylariales</taxon>
        <taxon>Xylariaceae</taxon>
        <taxon>Xylaria</taxon>
    </lineage>
</organism>